<evidence type="ECO:0000313" key="2">
    <source>
        <dbReference type="Proteomes" id="UP000256429"/>
    </source>
</evidence>
<organism evidence="1 2">
    <name type="scientific">Lutibacter oceani</name>
    <dbReference type="NCBI Taxonomy" id="1853311"/>
    <lineage>
        <taxon>Bacteria</taxon>
        <taxon>Pseudomonadati</taxon>
        <taxon>Bacteroidota</taxon>
        <taxon>Flavobacteriia</taxon>
        <taxon>Flavobacteriales</taxon>
        <taxon>Flavobacteriaceae</taxon>
        <taxon>Lutibacter</taxon>
    </lineage>
</organism>
<sequence>MKLHHPQALNFFNVLIVITTIKRACKVFYNMHANKTGFFAGFLFYTQSLKYIQVNNLNTLNIFNHLLKNINK</sequence>
<gene>
    <name evidence="1" type="ORF">BX611_2800</name>
</gene>
<accession>A0A3D9RJ56</accession>
<comment type="caution">
    <text evidence="1">The sequence shown here is derived from an EMBL/GenBank/DDBJ whole genome shotgun (WGS) entry which is preliminary data.</text>
</comment>
<reference evidence="1 2" key="1">
    <citation type="submission" date="2018-08" db="EMBL/GenBank/DDBJ databases">
        <title>Genomic Encyclopedia of Type Strains, Phase III (KMG-III): the genomes of soil and plant-associated and newly described type strains.</title>
        <authorList>
            <person name="Whitman W."/>
        </authorList>
    </citation>
    <scope>NUCLEOTIDE SEQUENCE [LARGE SCALE GENOMIC DNA]</scope>
    <source>
        <strain evidence="1 2">325-5</strain>
    </source>
</reference>
<evidence type="ECO:0000313" key="1">
    <source>
        <dbReference type="EMBL" id="REE79900.1"/>
    </source>
</evidence>
<dbReference type="Proteomes" id="UP000256429">
    <property type="component" value="Unassembled WGS sequence"/>
</dbReference>
<dbReference type="EMBL" id="QTTQ01000012">
    <property type="protein sequence ID" value="REE79900.1"/>
    <property type="molecule type" value="Genomic_DNA"/>
</dbReference>
<protein>
    <submittedName>
        <fullName evidence="1">Uncharacterized protein</fullName>
    </submittedName>
</protein>
<keyword evidence="2" id="KW-1185">Reference proteome</keyword>
<proteinExistence type="predicted"/>
<name>A0A3D9RJ56_9FLAO</name>
<dbReference type="AlphaFoldDB" id="A0A3D9RJ56"/>